<dbReference type="SUPFAM" id="SSF56672">
    <property type="entry name" value="DNA/RNA polymerases"/>
    <property type="match status" value="1"/>
</dbReference>
<feature type="domain" description="Reverse transcriptase" evidence="1">
    <location>
        <begin position="515"/>
        <end position="789"/>
    </location>
</feature>
<name>A0A8C5Q7A1_9ANUR</name>
<dbReference type="SUPFAM" id="SSF56219">
    <property type="entry name" value="DNase I-like"/>
    <property type="match status" value="1"/>
</dbReference>
<proteinExistence type="predicted"/>
<dbReference type="PROSITE" id="PS50878">
    <property type="entry name" value="RT_POL"/>
    <property type="match status" value="1"/>
</dbReference>
<dbReference type="GO" id="GO:0003824">
    <property type="term" value="F:catalytic activity"/>
    <property type="evidence" value="ECO:0007669"/>
    <property type="project" value="InterPro"/>
</dbReference>
<evidence type="ECO:0000313" key="3">
    <source>
        <dbReference type="Proteomes" id="UP000694569"/>
    </source>
</evidence>
<organism evidence="2 3">
    <name type="scientific">Leptobrachium leishanense</name>
    <name type="common">Leishan spiny toad</name>
    <dbReference type="NCBI Taxonomy" id="445787"/>
    <lineage>
        <taxon>Eukaryota</taxon>
        <taxon>Metazoa</taxon>
        <taxon>Chordata</taxon>
        <taxon>Craniata</taxon>
        <taxon>Vertebrata</taxon>
        <taxon>Euteleostomi</taxon>
        <taxon>Amphibia</taxon>
        <taxon>Batrachia</taxon>
        <taxon>Anura</taxon>
        <taxon>Pelobatoidea</taxon>
        <taxon>Megophryidae</taxon>
        <taxon>Leptobrachium</taxon>
    </lineage>
</organism>
<dbReference type="Pfam" id="PF00078">
    <property type="entry name" value="RVT_1"/>
    <property type="match status" value="1"/>
</dbReference>
<evidence type="ECO:0000313" key="2">
    <source>
        <dbReference type="Ensembl" id="ENSLLEP00000032937.1"/>
    </source>
</evidence>
<dbReference type="CDD" id="cd01650">
    <property type="entry name" value="RT_nLTR_like"/>
    <property type="match status" value="1"/>
</dbReference>
<dbReference type="CDD" id="cd09076">
    <property type="entry name" value="L1-EN"/>
    <property type="match status" value="1"/>
</dbReference>
<reference evidence="2" key="1">
    <citation type="submission" date="2025-08" db="UniProtKB">
        <authorList>
            <consortium name="Ensembl"/>
        </authorList>
    </citation>
    <scope>IDENTIFICATION</scope>
</reference>
<reference evidence="2" key="2">
    <citation type="submission" date="2025-09" db="UniProtKB">
        <authorList>
            <consortium name="Ensembl"/>
        </authorList>
    </citation>
    <scope>IDENTIFICATION</scope>
</reference>
<dbReference type="Ensembl" id="ENSLLET00000034200.1">
    <property type="protein sequence ID" value="ENSLLEP00000032937.1"/>
    <property type="gene ID" value="ENSLLEG00000020873.1"/>
</dbReference>
<evidence type="ECO:0000259" key="1">
    <source>
        <dbReference type="PROSITE" id="PS50878"/>
    </source>
</evidence>
<dbReference type="InterPro" id="IPR036691">
    <property type="entry name" value="Endo/exonu/phosph_ase_sf"/>
</dbReference>
<dbReference type="Proteomes" id="UP000694569">
    <property type="component" value="Unplaced"/>
</dbReference>
<dbReference type="Gene3D" id="3.60.10.10">
    <property type="entry name" value="Endonuclease/exonuclease/phosphatase"/>
    <property type="match status" value="1"/>
</dbReference>
<dbReference type="Pfam" id="PF03372">
    <property type="entry name" value="Exo_endo_phos"/>
    <property type="match status" value="1"/>
</dbReference>
<keyword evidence="3" id="KW-1185">Reference proteome</keyword>
<dbReference type="InterPro" id="IPR005135">
    <property type="entry name" value="Endo/exonuclease/phosphatase"/>
</dbReference>
<dbReference type="InterPro" id="IPR043502">
    <property type="entry name" value="DNA/RNA_pol_sf"/>
</dbReference>
<dbReference type="InterPro" id="IPR000477">
    <property type="entry name" value="RT_dom"/>
</dbReference>
<protein>
    <recommendedName>
        <fullName evidence="1">Reverse transcriptase domain-containing protein</fullName>
    </recommendedName>
</protein>
<dbReference type="GeneTree" id="ENSGT00940000165023"/>
<accession>A0A8C5Q7A1</accession>
<dbReference type="OrthoDB" id="6627439at2759"/>
<sequence length="1286" mass="147016">MDGAEGRRGGAFKERSLRFLTYNVKGLNIPEKRSKLLRELRALRSSIVFLQETHFRADAPPTLTSGLFPDGFFSNYAVTKSRGTAILFSRDVPFQLVDQQVDPEGRYLFLKGSISDTQYTFASIYLPNTNQHKCLARILKQLTSFTSGVLVLGGDFNVPLEPRLDTSRGMSSAPSSSLRHIRRSLDTLRLVDVWRAFHAGDRAYSFFSPVHASSSRIDYIFLQQHHLHLVLDVDIGTRTWSDHSPVWMDLTSPLCRPRERTWRLNVTLLDDPVLTAEFSAHLTRYVQDNLDTEDVPLATVWEAHKAVIRGHFISAATALKRARNSEIADLLSKIRRMESQTGTLDDPSFQEVTDLRRRLNEILDDRIRLDAAKARCHFALLENKPGRLLAIALRQRRRTAYIAKIRMKNGQCSSRPDVIMDEFVSYYQSLYRLDESEGLGPSPEELTRYLEPRIMTKISSAARESLTAPIRIEELSAALKALKNGRCPGPDGLPLEYYKCFSNILSPLLLRLFQELDGTKQLHSRTLMASIAVIPKAGKDHTDCKNYRPISLLNVDTKLLAKILAERLLPFVPGLIPPDQVGFVPGREAKDATSRVLNAITLAKRSGQEMLLFSADAEKAFDRVRWSYLFEVLRLMNIPDTYLHWVTALYHCPSARIRINGALSNEILIHNGTRQGCPLSPVLFALSLEPLLQSIRSNADISGIRGSKHHHVVSAYADDLLFMLTDVEKSLPAVLRTIAEFGEYSSFRINRDKSELLDINLHPKVTRRLKQRFPFTWCASKMRYLGIWLTSSHFRLFDYNYKPLLDSFKSDLDGWTAKFLSWLGRINVIKMNLLPRILYIFQTVPIPIPAGFFTALRSQILKFIWPKGRPRVQHGILCRPKARGGLALPDIKLYFFATQLARILDWSLTSEEKLWLDIEEKLMESPLWTLPWVRPRDSPDGRTQWSIPRETLRLWRRIRMSRSLSSAVSPLLPLQHNPGFLPGVCPALKHRFDLPDRITVHSFLGEGSIPPLTSADGSPPLTFLERFNYAQIKSFLKSLNAGYSLTRPLMPFENFYKLGIPLNRCISTLYRLLQDTTDDPPQFQSTWTELLGDSSSNESWSMTYTLAHRGSPTLKCAENAYKILSFWYWTPERIHRIHPSSDPSCWRCGASVGTFLHMWWECSRLVPFWEMVHDGVITITALELEFSAKTYLLLQFPTSIKTIRKSAALRLVFAARLLIPLYWKTATVPSRRLWVTEVERLRAIDRLVAVERGHVEAFCTTWVYWDEYKSNHMNPSTSDLPMIEVG</sequence>
<dbReference type="PANTHER" id="PTHR31635:SF196">
    <property type="entry name" value="REVERSE TRANSCRIPTASE DOMAIN-CONTAINING PROTEIN-RELATED"/>
    <property type="match status" value="1"/>
</dbReference>
<dbReference type="PANTHER" id="PTHR31635">
    <property type="entry name" value="REVERSE TRANSCRIPTASE DOMAIN-CONTAINING PROTEIN-RELATED"/>
    <property type="match status" value="1"/>
</dbReference>